<dbReference type="AlphaFoldDB" id="T1CKM2"/>
<evidence type="ECO:0000256" key="1">
    <source>
        <dbReference type="SAM" id="MobiDB-lite"/>
    </source>
</evidence>
<dbReference type="Gene3D" id="1.10.150.280">
    <property type="entry name" value="AF1531-like domain"/>
    <property type="match status" value="1"/>
</dbReference>
<feature type="compositionally biased region" description="Basic residues" evidence="1">
    <location>
        <begin position="57"/>
        <end position="66"/>
    </location>
</feature>
<feature type="region of interest" description="Disordered" evidence="1">
    <location>
        <begin position="41"/>
        <end position="97"/>
    </location>
</feature>
<reference evidence="2" key="2">
    <citation type="journal article" date="2014" name="ISME J.">
        <title>Microbial stratification in low pH oxic and suboxic macroscopic growths along an acid mine drainage.</title>
        <authorList>
            <person name="Mendez-Garcia C."/>
            <person name="Mesa V."/>
            <person name="Sprenger R.R."/>
            <person name="Richter M."/>
            <person name="Diez M.S."/>
            <person name="Solano J."/>
            <person name="Bargiela R."/>
            <person name="Golyshina O.V."/>
            <person name="Manteca A."/>
            <person name="Ramos J.L."/>
            <person name="Gallego J.R."/>
            <person name="Llorente I."/>
            <person name="Martins Dos Santos V.A."/>
            <person name="Jensen O.N."/>
            <person name="Pelaez A.I."/>
            <person name="Sanchez J."/>
            <person name="Ferrer M."/>
        </authorList>
    </citation>
    <scope>NUCLEOTIDE SEQUENCE</scope>
</reference>
<dbReference type="SUPFAM" id="SSF160975">
    <property type="entry name" value="AF1531-like"/>
    <property type="match status" value="2"/>
</dbReference>
<dbReference type="Pfam" id="PF04919">
    <property type="entry name" value="DUF655"/>
    <property type="match status" value="2"/>
</dbReference>
<reference evidence="2" key="1">
    <citation type="submission" date="2013-08" db="EMBL/GenBank/DDBJ databases">
        <authorList>
            <person name="Mendez C."/>
            <person name="Richter M."/>
            <person name="Ferrer M."/>
            <person name="Sanchez J."/>
        </authorList>
    </citation>
    <scope>NUCLEOTIDE SEQUENCE</scope>
</reference>
<proteinExistence type="predicted"/>
<dbReference type="PANTHER" id="PTHR40734:SF1">
    <property type="entry name" value="DNA-BINDING PROTEIN"/>
    <property type="match status" value="1"/>
</dbReference>
<protein>
    <submittedName>
        <fullName evidence="2">Protein containing DUF655</fullName>
    </submittedName>
</protein>
<name>T1CKM2_9ZZZZ</name>
<dbReference type="PANTHER" id="PTHR40734">
    <property type="entry name" value="TRNA-SPECIFIC ADENOSINE DEAMINASE-RELATED"/>
    <property type="match status" value="1"/>
</dbReference>
<accession>T1CKM2</accession>
<sequence>MESYAHLLDYLPNGRQTERGFHREPLALGIGETELKLFELVPGRGRPSRPANGSRCSRSRGPRRRSTTSGAASATTSSRSPGAPSFPGRSSGSSGGHPERFLRFFNEAPAVSRRFHLLELLPGIGKKTMQQIVDERKRAPFSSFDEMEQRLHLKSPELLIVGRIEEELRGVPDKYRLFVAP</sequence>
<dbReference type="InterPro" id="IPR007003">
    <property type="entry name" value="DUF655"/>
</dbReference>
<dbReference type="InterPro" id="IPR012340">
    <property type="entry name" value="NA-bd_OB-fold"/>
</dbReference>
<comment type="caution">
    <text evidence="2">The sequence shown here is derived from an EMBL/GenBank/DDBJ whole genome shotgun (WGS) entry which is preliminary data.</text>
</comment>
<organism evidence="2">
    <name type="scientific">mine drainage metagenome</name>
    <dbReference type="NCBI Taxonomy" id="410659"/>
    <lineage>
        <taxon>unclassified sequences</taxon>
        <taxon>metagenomes</taxon>
        <taxon>ecological metagenomes</taxon>
    </lineage>
</organism>
<dbReference type="EMBL" id="AUZZ01000433">
    <property type="protein sequence ID" value="EQD68094.1"/>
    <property type="molecule type" value="Genomic_DNA"/>
</dbReference>
<evidence type="ECO:0000313" key="2">
    <source>
        <dbReference type="EMBL" id="EQD68094.1"/>
    </source>
</evidence>
<gene>
    <name evidence="2" type="ORF">B2A_00555</name>
</gene>
<dbReference type="Gene3D" id="2.40.50.140">
    <property type="entry name" value="Nucleic acid-binding proteins"/>
    <property type="match status" value="1"/>
</dbReference>
<feature type="compositionally biased region" description="Low complexity" evidence="1">
    <location>
        <begin position="67"/>
        <end position="92"/>
    </location>
</feature>